<accession>A0A3M7Q8S4</accession>
<protein>
    <submittedName>
        <fullName evidence="1">Uncharacterized protein</fullName>
    </submittedName>
</protein>
<name>A0A3M7Q8S4_BRAPC</name>
<sequence>MDRPTVLDKAASCASQISSVSPGKGLRLWRSAACLISFSSLANWRIESIMASDSNDPHTSCALNSKKFYSLFFVQSVLLEKKCNFSPRLACGGDLLGGHLWYLLAHNT</sequence>
<dbReference type="AlphaFoldDB" id="A0A3M7Q8S4"/>
<keyword evidence="2" id="KW-1185">Reference proteome</keyword>
<dbReference type="EMBL" id="REGN01007073">
    <property type="protein sequence ID" value="RNA07358.1"/>
    <property type="molecule type" value="Genomic_DNA"/>
</dbReference>
<reference evidence="1 2" key="1">
    <citation type="journal article" date="2018" name="Sci. Rep.">
        <title>Genomic signatures of local adaptation to the degree of environmental predictability in rotifers.</title>
        <authorList>
            <person name="Franch-Gras L."/>
            <person name="Hahn C."/>
            <person name="Garcia-Roger E.M."/>
            <person name="Carmona M.J."/>
            <person name="Serra M."/>
            <person name="Gomez A."/>
        </authorList>
    </citation>
    <scope>NUCLEOTIDE SEQUENCE [LARGE SCALE GENOMIC DNA]</scope>
    <source>
        <strain evidence="1">HYR1</strain>
    </source>
</reference>
<evidence type="ECO:0000313" key="1">
    <source>
        <dbReference type="EMBL" id="RNA07358.1"/>
    </source>
</evidence>
<proteinExistence type="predicted"/>
<dbReference type="Proteomes" id="UP000276133">
    <property type="component" value="Unassembled WGS sequence"/>
</dbReference>
<organism evidence="1 2">
    <name type="scientific">Brachionus plicatilis</name>
    <name type="common">Marine rotifer</name>
    <name type="synonym">Brachionus muelleri</name>
    <dbReference type="NCBI Taxonomy" id="10195"/>
    <lineage>
        <taxon>Eukaryota</taxon>
        <taxon>Metazoa</taxon>
        <taxon>Spiralia</taxon>
        <taxon>Gnathifera</taxon>
        <taxon>Rotifera</taxon>
        <taxon>Eurotatoria</taxon>
        <taxon>Monogononta</taxon>
        <taxon>Pseudotrocha</taxon>
        <taxon>Ploima</taxon>
        <taxon>Brachionidae</taxon>
        <taxon>Brachionus</taxon>
    </lineage>
</organism>
<evidence type="ECO:0000313" key="2">
    <source>
        <dbReference type="Proteomes" id="UP000276133"/>
    </source>
</evidence>
<comment type="caution">
    <text evidence="1">The sequence shown here is derived from an EMBL/GenBank/DDBJ whole genome shotgun (WGS) entry which is preliminary data.</text>
</comment>
<gene>
    <name evidence="1" type="ORF">BpHYR1_021367</name>
</gene>